<dbReference type="AlphaFoldDB" id="A0A420WCY4"/>
<dbReference type="PANTHER" id="PTHR43819">
    <property type="entry name" value="ARCHAEAL-TYPE GLUTAMATE SYNTHASE [NADPH]"/>
    <property type="match status" value="1"/>
</dbReference>
<reference evidence="5 6" key="1">
    <citation type="submission" date="2018-10" db="EMBL/GenBank/DDBJ databases">
        <title>Genomic Encyclopedia of Type Strains, Phase IV (KMG-IV): sequencing the most valuable type-strain genomes for metagenomic binning, comparative biology and taxonomic classification.</title>
        <authorList>
            <person name="Goeker M."/>
        </authorList>
    </citation>
    <scope>NUCLEOTIDE SEQUENCE [LARGE SCALE GENOMIC DNA]</scope>
    <source>
        <strain evidence="5 6">DSM 22008</strain>
    </source>
</reference>
<dbReference type="SUPFAM" id="SSF51395">
    <property type="entry name" value="FMN-linked oxidoreductases"/>
    <property type="match status" value="1"/>
</dbReference>
<dbReference type="InterPro" id="IPR002932">
    <property type="entry name" value="Glu_synthdom"/>
</dbReference>
<dbReference type="Proteomes" id="UP000282211">
    <property type="component" value="Unassembled WGS sequence"/>
</dbReference>
<evidence type="ECO:0000313" key="6">
    <source>
        <dbReference type="Proteomes" id="UP000282211"/>
    </source>
</evidence>
<protein>
    <submittedName>
        <fullName evidence="5">Glutamate synthase domain-containing protein 2</fullName>
    </submittedName>
</protein>
<gene>
    <name evidence="5" type="ORF">DES40_1617</name>
</gene>
<organism evidence="5 6">
    <name type="scientific">Litorimonas taeanensis</name>
    <dbReference type="NCBI Taxonomy" id="568099"/>
    <lineage>
        <taxon>Bacteria</taxon>
        <taxon>Pseudomonadati</taxon>
        <taxon>Pseudomonadota</taxon>
        <taxon>Alphaproteobacteria</taxon>
        <taxon>Maricaulales</taxon>
        <taxon>Robiginitomaculaceae</taxon>
    </lineage>
</organism>
<dbReference type="InterPro" id="IPR024188">
    <property type="entry name" value="GltB"/>
</dbReference>
<evidence type="ECO:0000256" key="1">
    <source>
        <dbReference type="ARBA" id="ARBA00009716"/>
    </source>
</evidence>
<name>A0A420WCY4_9PROT</name>
<evidence type="ECO:0000313" key="5">
    <source>
        <dbReference type="EMBL" id="RKQ68843.1"/>
    </source>
</evidence>
<keyword evidence="3" id="KW-1133">Transmembrane helix</keyword>
<evidence type="ECO:0000256" key="2">
    <source>
        <dbReference type="PIRNR" id="PIRNR006429"/>
    </source>
</evidence>
<dbReference type="GO" id="GO:0006537">
    <property type="term" value="P:glutamate biosynthetic process"/>
    <property type="evidence" value="ECO:0007669"/>
    <property type="project" value="InterPro"/>
</dbReference>
<comment type="caution">
    <text evidence="5">The sequence shown here is derived from an EMBL/GenBank/DDBJ whole genome shotgun (WGS) entry which is preliminary data.</text>
</comment>
<proteinExistence type="inferred from homology"/>
<accession>A0A420WCY4</accession>
<dbReference type="PIRSF" id="PIRSF006429">
    <property type="entry name" value="GOGAT_lg_2"/>
    <property type="match status" value="1"/>
</dbReference>
<dbReference type="EMBL" id="RBII01000002">
    <property type="protein sequence ID" value="RKQ68843.1"/>
    <property type="molecule type" value="Genomic_DNA"/>
</dbReference>
<feature type="domain" description="Glutamate synthase" evidence="4">
    <location>
        <begin position="153"/>
        <end position="481"/>
    </location>
</feature>
<dbReference type="GO" id="GO:0015930">
    <property type="term" value="F:glutamate synthase activity"/>
    <property type="evidence" value="ECO:0007669"/>
    <property type="project" value="InterPro"/>
</dbReference>
<dbReference type="InParanoid" id="A0A420WCY4"/>
<dbReference type="CDD" id="cd02808">
    <property type="entry name" value="GltS_FMN"/>
    <property type="match status" value="1"/>
</dbReference>
<feature type="transmembrane region" description="Helical" evidence="3">
    <location>
        <begin position="31"/>
        <end position="53"/>
    </location>
</feature>
<evidence type="ECO:0000256" key="3">
    <source>
        <dbReference type="SAM" id="Phobius"/>
    </source>
</evidence>
<keyword evidence="3" id="KW-0812">Transmembrane</keyword>
<dbReference type="PANTHER" id="PTHR43819:SF1">
    <property type="entry name" value="ARCHAEAL-TYPE GLUTAMATE SYNTHASE [NADPH]"/>
    <property type="match status" value="1"/>
</dbReference>
<keyword evidence="6" id="KW-1185">Reference proteome</keyword>
<sequence length="515" mass="56723">MLSNRSFNLTFQVDLTPMEHATSFAMRGLNLLGSLFLFVIGMLVITGLIFFIIDITQTKSAIRRNYPVIGRFRTVFSKLGEFFRQYFFAQDREEMPFNRAEREWVNHVADHGADVVPFGSTKVLSPGTPIFANGLFPKLQDEHENLPAFIIGKNTRHPYAPKSFFNISAMSYGSLSKPAVQALSHGAALAGCYLNTGEGGVSPYHLEGKCDVIYQLGTAKFGARNPDGTLNEERLRKICENPHIRMVEIKLSQGAKPGKGGILPGKKVTAEIAEIRHIPEGLDAISPNRHIDAANPEELLDLVHNVREVSGRPTGLKFCIGNPLPIIDLMKAIKQRGEESAPDYIVIDGGEGGTGAAPLPLIDNTGLTIRESLPLMDDLLREYGLRDRVALIASGKLITPADVAWAFCAGADLVNAARGFMFALGCIQALKCDKNTCPTGITTHNHRLQRGLDPSNKAVRVRNYVKSIKKEVEVISHACGVDGPRNLTREHLMIIQPSGRSKPFNQVWDRSRYQD</sequence>
<keyword evidence="3" id="KW-0472">Membrane</keyword>
<evidence type="ECO:0000259" key="4">
    <source>
        <dbReference type="Pfam" id="PF01645"/>
    </source>
</evidence>
<dbReference type="InterPro" id="IPR013785">
    <property type="entry name" value="Aldolase_TIM"/>
</dbReference>
<dbReference type="Pfam" id="PF01645">
    <property type="entry name" value="Glu_synthase"/>
    <property type="match status" value="1"/>
</dbReference>
<comment type="similarity">
    <text evidence="1 2">Belongs to the glutamate synthase family.</text>
</comment>
<dbReference type="Gene3D" id="3.20.20.70">
    <property type="entry name" value="Aldolase class I"/>
    <property type="match status" value="1"/>
</dbReference>